<dbReference type="Proteomes" id="UP000677305">
    <property type="component" value="Chromosome"/>
</dbReference>
<organism evidence="5 6">
    <name type="scientific">Vallitalea guaymasensis</name>
    <dbReference type="NCBI Taxonomy" id="1185412"/>
    <lineage>
        <taxon>Bacteria</taxon>
        <taxon>Bacillati</taxon>
        <taxon>Bacillota</taxon>
        <taxon>Clostridia</taxon>
        <taxon>Lachnospirales</taxon>
        <taxon>Vallitaleaceae</taxon>
        <taxon>Vallitalea</taxon>
    </lineage>
</organism>
<dbReference type="InterPro" id="IPR003593">
    <property type="entry name" value="AAA+_ATPase"/>
</dbReference>
<keyword evidence="3 5" id="KW-0067">ATP-binding</keyword>
<name>A0A8J8MD80_9FIRM</name>
<dbReference type="InterPro" id="IPR003439">
    <property type="entry name" value="ABC_transporter-like_ATP-bd"/>
</dbReference>
<keyword evidence="6" id="KW-1185">Reference proteome</keyword>
<dbReference type="RefSeq" id="WP_212690871.1">
    <property type="nucleotide sequence ID" value="NZ_CP058561.1"/>
</dbReference>
<dbReference type="KEGG" id="vgu:HYG85_18155"/>
<accession>A0A8J8MD80</accession>
<dbReference type="EMBL" id="CP058561">
    <property type="protein sequence ID" value="QUH30738.1"/>
    <property type="molecule type" value="Genomic_DNA"/>
</dbReference>
<dbReference type="PANTHER" id="PTHR42939:SF1">
    <property type="entry name" value="ABC TRANSPORTER ATP-BINDING PROTEIN ALBC-RELATED"/>
    <property type="match status" value="1"/>
</dbReference>
<protein>
    <submittedName>
        <fullName evidence="5">ABC transporter ATP-binding protein</fullName>
    </submittedName>
</protein>
<dbReference type="InterPro" id="IPR027417">
    <property type="entry name" value="P-loop_NTPase"/>
</dbReference>
<evidence type="ECO:0000259" key="4">
    <source>
        <dbReference type="PROSITE" id="PS50893"/>
    </source>
</evidence>
<gene>
    <name evidence="5" type="ORF">HYG85_18155</name>
</gene>
<dbReference type="SMART" id="SM00382">
    <property type="entry name" value="AAA"/>
    <property type="match status" value="1"/>
</dbReference>
<evidence type="ECO:0000313" key="5">
    <source>
        <dbReference type="EMBL" id="QUH30738.1"/>
    </source>
</evidence>
<reference evidence="5 6" key="1">
    <citation type="submission" date="2020-07" db="EMBL/GenBank/DDBJ databases">
        <title>Vallitalea guaymasensis genome.</title>
        <authorList>
            <person name="Postec A."/>
        </authorList>
    </citation>
    <scope>NUCLEOTIDE SEQUENCE [LARGE SCALE GENOMIC DNA]</scope>
    <source>
        <strain evidence="5 6">Ra1766G1</strain>
    </source>
</reference>
<keyword evidence="2" id="KW-0547">Nucleotide-binding</keyword>
<dbReference type="GO" id="GO:0016887">
    <property type="term" value="F:ATP hydrolysis activity"/>
    <property type="evidence" value="ECO:0007669"/>
    <property type="project" value="InterPro"/>
</dbReference>
<keyword evidence="1" id="KW-0813">Transport</keyword>
<dbReference type="AlphaFoldDB" id="A0A8J8MD80"/>
<dbReference type="PROSITE" id="PS50893">
    <property type="entry name" value="ABC_TRANSPORTER_2"/>
    <property type="match status" value="1"/>
</dbReference>
<dbReference type="GO" id="GO:0005524">
    <property type="term" value="F:ATP binding"/>
    <property type="evidence" value="ECO:0007669"/>
    <property type="project" value="UniProtKB-KW"/>
</dbReference>
<dbReference type="Pfam" id="PF00005">
    <property type="entry name" value="ABC_tran"/>
    <property type="match status" value="1"/>
</dbReference>
<feature type="domain" description="ABC transporter" evidence="4">
    <location>
        <begin position="2"/>
        <end position="226"/>
    </location>
</feature>
<sequence length="230" mass="26116">MLDIKKLSISYGKHKALDDITFHIDKGEVVGLLGPSGSGKTTFMNTVAGLIPYNHGEVLIDGLNPNEKTKGYVSLLTENNAIPKWMSVEDIRSFYIDMYDDFNENKFDSILQDINIDIPYSEKIKNLSRGMTQLLRLSLSIAREAKLYLFDEPLGGMDTLVREQVIDTIINNIDDNSTIIIATHLIQEVEKLLDKVIFIKKGQMLGIHDCEDLRFQKSQSIEKTFKEVMK</sequence>
<dbReference type="PANTHER" id="PTHR42939">
    <property type="entry name" value="ABC TRANSPORTER ATP-BINDING PROTEIN ALBC-RELATED"/>
    <property type="match status" value="1"/>
</dbReference>
<evidence type="ECO:0000256" key="1">
    <source>
        <dbReference type="ARBA" id="ARBA00022448"/>
    </source>
</evidence>
<evidence type="ECO:0000256" key="2">
    <source>
        <dbReference type="ARBA" id="ARBA00022741"/>
    </source>
</evidence>
<dbReference type="SUPFAM" id="SSF52540">
    <property type="entry name" value="P-loop containing nucleoside triphosphate hydrolases"/>
    <property type="match status" value="1"/>
</dbReference>
<dbReference type="InterPro" id="IPR051782">
    <property type="entry name" value="ABC_Transporter_VariousFunc"/>
</dbReference>
<evidence type="ECO:0000256" key="3">
    <source>
        <dbReference type="ARBA" id="ARBA00022840"/>
    </source>
</evidence>
<evidence type="ECO:0000313" key="6">
    <source>
        <dbReference type="Proteomes" id="UP000677305"/>
    </source>
</evidence>
<dbReference type="CDD" id="cd03230">
    <property type="entry name" value="ABC_DR_subfamily_A"/>
    <property type="match status" value="1"/>
</dbReference>
<proteinExistence type="predicted"/>
<dbReference type="Gene3D" id="3.40.50.300">
    <property type="entry name" value="P-loop containing nucleotide triphosphate hydrolases"/>
    <property type="match status" value="1"/>
</dbReference>